<dbReference type="STRING" id="225937.HP15_2004"/>
<reference evidence="1 2" key="1">
    <citation type="journal article" date="2010" name="Stand. Genomic Sci.">
        <title>Complete genome sequence of Marinobacter adhaerens type strain (HP15), a diatom-interacting marine microorganism.</title>
        <authorList>
            <person name="Gardes A."/>
            <person name="Kaeppel E."/>
            <person name="Shehzad A."/>
            <person name="Seebah S."/>
            <person name="Teeling H."/>
            <person name="Yarza P."/>
            <person name="Glockner F.O."/>
            <person name="Grossart H.P."/>
            <person name="Ullrich M.S."/>
        </authorList>
    </citation>
    <scope>NUCLEOTIDE SEQUENCE [LARGE SCALE GENOMIC DNA]</scope>
    <source>
        <strain evidence="2">DSM 23420 / HP15</strain>
    </source>
</reference>
<dbReference type="PATRIC" id="fig|225937.3.peg.2016"/>
<dbReference type="Proteomes" id="UP000007077">
    <property type="component" value="Chromosome"/>
</dbReference>
<evidence type="ECO:0000313" key="1">
    <source>
        <dbReference type="EMBL" id="ADP97768.1"/>
    </source>
</evidence>
<reference evidence="2" key="2">
    <citation type="submission" date="2010-02" db="EMBL/GenBank/DDBJ databases">
        <title>Complete genome sequence of Marinobacter adhaerens type strain (HP15).</title>
        <authorList>
            <person name="Gaerdes A.A.M."/>
            <person name="Kaeppel E."/>
            <person name="Shezad A."/>
            <person name="Seebah S."/>
            <person name="Teeling H."/>
            <person name="Yarza P."/>
            <person name="Gloeckner F.O."/>
            <person name="Ullrich M.S."/>
        </authorList>
    </citation>
    <scope>NUCLEOTIDE SEQUENCE [LARGE SCALE GENOMIC DNA]</scope>
    <source>
        <strain evidence="2">DSM 23420 / HP15</strain>
    </source>
</reference>
<dbReference type="HOGENOM" id="CLU_3253764_0_0_6"/>
<accession>E4PQP8</accession>
<dbReference type="KEGG" id="mad:HP15_2004"/>
<dbReference type="RefSeq" id="WP_014577358.1">
    <property type="nucleotide sequence ID" value="NC_017506.1"/>
</dbReference>
<name>E4PQP8_MARAH</name>
<dbReference type="GeneID" id="78561938"/>
<protein>
    <submittedName>
        <fullName evidence="1">Membrane or secreted protein</fullName>
    </submittedName>
</protein>
<organism evidence="1 2">
    <name type="scientific">Marinobacter adhaerens (strain DSM 23420 / HP15)</name>
    <dbReference type="NCBI Taxonomy" id="225937"/>
    <lineage>
        <taxon>Bacteria</taxon>
        <taxon>Pseudomonadati</taxon>
        <taxon>Pseudomonadota</taxon>
        <taxon>Gammaproteobacteria</taxon>
        <taxon>Pseudomonadales</taxon>
        <taxon>Marinobacteraceae</taxon>
        <taxon>Marinobacter</taxon>
    </lineage>
</organism>
<sequence>MSLRLWLLATVLGTLGGFGVGQVIETEQREYLQEQTKECGYE</sequence>
<dbReference type="AlphaFoldDB" id="E4PQP8"/>
<gene>
    <name evidence="1" type="ordered locus">HP15_2004</name>
</gene>
<proteinExistence type="predicted"/>
<evidence type="ECO:0000313" key="2">
    <source>
        <dbReference type="Proteomes" id="UP000007077"/>
    </source>
</evidence>
<dbReference type="EMBL" id="CP001978">
    <property type="protein sequence ID" value="ADP97768.1"/>
    <property type="molecule type" value="Genomic_DNA"/>
</dbReference>